<dbReference type="STRING" id="418784.A0A2P7YY60"/>
<evidence type="ECO:0000256" key="13">
    <source>
        <dbReference type="SAM" id="Coils"/>
    </source>
</evidence>
<evidence type="ECO:0000256" key="12">
    <source>
        <dbReference type="RuleBase" id="RU363000"/>
    </source>
</evidence>
<feature type="transmembrane region" description="Helical" evidence="12">
    <location>
        <begin position="84"/>
        <end position="103"/>
    </location>
</feature>
<dbReference type="Pfam" id="PF09731">
    <property type="entry name" value="Mitofilin"/>
    <property type="match status" value="1"/>
</dbReference>
<evidence type="ECO:0000256" key="8">
    <source>
        <dbReference type="ARBA" id="ARBA00023054"/>
    </source>
</evidence>
<feature type="coiled-coil region" evidence="13">
    <location>
        <begin position="250"/>
        <end position="315"/>
    </location>
</feature>
<evidence type="ECO:0000256" key="11">
    <source>
        <dbReference type="ARBA" id="ARBA00025571"/>
    </source>
</evidence>
<dbReference type="RefSeq" id="XP_024715606.1">
    <property type="nucleotide sequence ID" value="XM_024856007.1"/>
</dbReference>
<evidence type="ECO:0000256" key="7">
    <source>
        <dbReference type="ARBA" id="ARBA00022989"/>
    </source>
</evidence>
<keyword evidence="4 12" id="KW-0812">Transmembrane</keyword>
<evidence type="ECO:0000256" key="14">
    <source>
        <dbReference type="SAM" id="MobiDB-lite"/>
    </source>
</evidence>
<keyword evidence="8 13" id="KW-0175">Coiled coil</keyword>
<evidence type="ECO:0000256" key="6">
    <source>
        <dbReference type="ARBA" id="ARBA00022946"/>
    </source>
</evidence>
<dbReference type="PANTHER" id="PTHR15415">
    <property type="entry name" value="MITOFILIN"/>
    <property type="match status" value="1"/>
</dbReference>
<keyword evidence="16" id="KW-1185">Reference proteome</keyword>
<evidence type="ECO:0000256" key="10">
    <source>
        <dbReference type="ARBA" id="ARBA00023136"/>
    </source>
</evidence>
<evidence type="ECO:0000313" key="15">
    <source>
        <dbReference type="EMBL" id="PSK40907.1"/>
    </source>
</evidence>
<evidence type="ECO:0000256" key="9">
    <source>
        <dbReference type="ARBA" id="ARBA00023128"/>
    </source>
</evidence>
<dbReference type="OrthoDB" id="10261039at2759"/>
<reference evidence="15 16" key="1">
    <citation type="submission" date="2018-03" db="EMBL/GenBank/DDBJ databases">
        <title>Candida pseudohaemulonii genome assembly and annotation.</title>
        <authorList>
            <person name="Munoz J.F."/>
            <person name="Gade L.G."/>
            <person name="Chow N.A."/>
            <person name="Litvintseva A.P."/>
            <person name="Loparev V.N."/>
            <person name="Cuomo C.A."/>
        </authorList>
    </citation>
    <scope>NUCLEOTIDE SEQUENCE [LARGE SCALE GENOMIC DNA]</scope>
    <source>
        <strain evidence="15 16">B12108</strain>
    </source>
</reference>
<dbReference type="Proteomes" id="UP000241107">
    <property type="component" value="Unassembled WGS sequence"/>
</dbReference>
<dbReference type="PANTHER" id="PTHR15415:SF7">
    <property type="entry name" value="MICOS COMPLEX SUBUNIT MIC60"/>
    <property type="match status" value="1"/>
</dbReference>
<evidence type="ECO:0000256" key="5">
    <source>
        <dbReference type="ARBA" id="ARBA00022792"/>
    </source>
</evidence>
<comment type="similarity">
    <text evidence="2 12">Belongs to the MICOS complex subunit Mic60 family.</text>
</comment>
<gene>
    <name evidence="15" type="ORF">C7M61_000571</name>
</gene>
<comment type="function">
    <text evidence="11">Component of the MICOS complex, a large protein complex of the mitochondrial inner membrane that plays crucial roles in the maintenance of crista junctions, inner membrane architecture, and formation of contact sites to the outer membrane. Plays a role in keeping cristae membranes connected to the inner boundary membrane. Also promotes protein import via the mitochondrial intermembrane space assembly (MIA) pathway.</text>
</comment>
<feature type="coiled-coil region" evidence="13">
    <location>
        <begin position="369"/>
        <end position="396"/>
    </location>
</feature>
<keyword evidence="10 12" id="KW-0472">Membrane</keyword>
<comment type="subunit">
    <text evidence="12">Component of the mitochondrial contact site and cristae organizing system (MICOS) complex.</text>
</comment>
<evidence type="ECO:0000256" key="1">
    <source>
        <dbReference type="ARBA" id="ARBA00004434"/>
    </source>
</evidence>
<comment type="subcellular location">
    <subcellularLocation>
        <location evidence="1 12">Mitochondrion inner membrane</location>
        <topology evidence="1 12">Single-pass membrane protein</topology>
    </subcellularLocation>
</comment>
<keyword evidence="7 12" id="KW-1133">Transmembrane helix</keyword>
<feature type="region of interest" description="Disordered" evidence="14">
    <location>
        <begin position="28"/>
        <end position="50"/>
    </location>
</feature>
<protein>
    <recommendedName>
        <fullName evidence="3 12">MICOS complex subunit MIC60</fullName>
    </recommendedName>
    <alternativeName>
        <fullName evidence="12">Mitofilin</fullName>
    </alternativeName>
</protein>
<dbReference type="GO" id="GO:0061617">
    <property type="term" value="C:MICOS complex"/>
    <property type="evidence" value="ECO:0007669"/>
    <property type="project" value="TreeGrafter"/>
</dbReference>
<dbReference type="VEuPathDB" id="FungiDB:C7M61_000571"/>
<dbReference type="InterPro" id="IPR019133">
    <property type="entry name" value="MIC60"/>
</dbReference>
<sequence>MFSAVARRAVAQSTQCAARRSLTTSMRSFQQVNTSPGSPVTSQPVKANATTEPVLPEVKDEVKRINEIPEEPTPKKKKFSFTGFLFKTLFFTSVVYGATLYVATKNDKVMDFVLDNNLPYSEELIDLIETGSVQQLQKSLGRLPQNIKLPSKDQIDELAHKIEKGGETLIKETKSKFGQSSKYTTPEEQLQKPVEVESVGNVIEKLPMIRLKDGLSDYADETVKGTIASFNDLIALVDASNIGSKKDGLIKNINENVHALTSKLVKLSNSLEEELQKKLKTTQTELLSAYTQKELELTQNLLDQFNHEKSNLEKKYQARVTEEVEAAKKAITQAAVNATTMVRVEQTKKFESMIKQKIDDEREGRLKNLNALNNRVEDLEKYAQALEEQAVAANNRGVIQLSITKLKSLIFATEANTPAKFLTPYIARIGDATTKSNDEVFSLALNELKPLLENESNQSILSIPQLLTAWEQLTPELRSASLLPPNAGLLGHVASVIFSKFLLPVKGNKPDGKDIESVIARVNLSLVRGQLDVAVEEVANLKGWSRQLADDWVKEARVRLEAEFLVGLIDVESKIM</sequence>
<proteinExistence type="inferred from homology"/>
<name>A0A2P7YY60_9ASCO</name>
<evidence type="ECO:0000313" key="16">
    <source>
        <dbReference type="Proteomes" id="UP000241107"/>
    </source>
</evidence>
<evidence type="ECO:0000256" key="2">
    <source>
        <dbReference type="ARBA" id="ARBA00010877"/>
    </source>
</evidence>
<keyword evidence="6" id="KW-0809">Transit peptide</keyword>
<accession>A0A2P7YY60</accession>
<evidence type="ECO:0000256" key="3">
    <source>
        <dbReference type="ARBA" id="ARBA00018116"/>
    </source>
</evidence>
<dbReference type="GeneID" id="36563964"/>
<comment type="caution">
    <text evidence="15">The sequence shown here is derived from an EMBL/GenBank/DDBJ whole genome shotgun (WGS) entry which is preliminary data.</text>
</comment>
<dbReference type="GO" id="GO:0042407">
    <property type="term" value="P:cristae formation"/>
    <property type="evidence" value="ECO:0007669"/>
    <property type="project" value="TreeGrafter"/>
</dbReference>
<keyword evidence="9 12" id="KW-0496">Mitochondrion</keyword>
<dbReference type="AlphaFoldDB" id="A0A2P7YY60"/>
<organism evidence="15 16">
    <name type="scientific">Candidozyma pseudohaemuli</name>
    <dbReference type="NCBI Taxonomy" id="418784"/>
    <lineage>
        <taxon>Eukaryota</taxon>
        <taxon>Fungi</taxon>
        <taxon>Dikarya</taxon>
        <taxon>Ascomycota</taxon>
        <taxon>Saccharomycotina</taxon>
        <taxon>Pichiomycetes</taxon>
        <taxon>Metschnikowiaceae</taxon>
        <taxon>Candidozyma</taxon>
    </lineage>
</organism>
<dbReference type="EMBL" id="PYFQ01000001">
    <property type="protein sequence ID" value="PSK40907.1"/>
    <property type="molecule type" value="Genomic_DNA"/>
</dbReference>
<keyword evidence="5 12" id="KW-0999">Mitochondrion inner membrane</keyword>
<evidence type="ECO:0000256" key="4">
    <source>
        <dbReference type="ARBA" id="ARBA00022692"/>
    </source>
</evidence>